<feature type="compositionally biased region" description="Polar residues" evidence="1">
    <location>
        <begin position="283"/>
        <end position="294"/>
    </location>
</feature>
<accession>A0ABR3EUL5</accession>
<dbReference type="Proteomes" id="UP001465976">
    <property type="component" value="Unassembled WGS sequence"/>
</dbReference>
<protein>
    <submittedName>
        <fullName evidence="2">Uncharacterized protein</fullName>
    </submittedName>
</protein>
<feature type="compositionally biased region" description="Polar residues" evidence="1">
    <location>
        <begin position="253"/>
        <end position="265"/>
    </location>
</feature>
<evidence type="ECO:0000256" key="1">
    <source>
        <dbReference type="SAM" id="MobiDB-lite"/>
    </source>
</evidence>
<evidence type="ECO:0000313" key="3">
    <source>
        <dbReference type="Proteomes" id="UP001465976"/>
    </source>
</evidence>
<gene>
    <name evidence="2" type="ORF">V5O48_015424</name>
</gene>
<keyword evidence="3" id="KW-1185">Reference proteome</keyword>
<name>A0ABR3EUL5_9AGAR</name>
<sequence>FRQLVPSNRNNTNSQRARGRWVSLFIELMTQPYLYEQLLQLFDISVDVGGQNSHFDGVDVNYTMRELVLGLAQRGFTARHSYWMYDWAMQYLREAELLNRDTGYVREVPWVLLLSRAGHRIAEVGPPPVDGLPFPQTWNPPPQWDIPQYREERNRRLAAAGRLDKSNKRKQGINPVTSNQPSYAFPPPPTNFANMGTRVNAGASIAPNTHSPAVSRENPSPAVSRKGSGVGSTSVPPHLISGLSMRHPAHAQGMSQRAPSTATPQQPVPKPEDDDSTMHDGTTESTNRTPNSPEAPTIPSLDPTNTHMPSEPSPAMDNSQNTPDEDHMET</sequence>
<proteinExistence type="predicted"/>
<feature type="region of interest" description="Disordered" evidence="1">
    <location>
        <begin position="160"/>
        <end position="330"/>
    </location>
</feature>
<reference evidence="2 3" key="1">
    <citation type="submission" date="2024-02" db="EMBL/GenBank/DDBJ databases">
        <title>A draft genome for the cacao thread blight pathogen Marasmius crinis-equi.</title>
        <authorList>
            <person name="Cohen S.P."/>
            <person name="Baruah I.K."/>
            <person name="Amoako-Attah I."/>
            <person name="Bukari Y."/>
            <person name="Meinhardt L.W."/>
            <person name="Bailey B.A."/>
        </authorList>
    </citation>
    <scope>NUCLEOTIDE SEQUENCE [LARGE SCALE GENOMIC DNA]</scope>
    <source>
        <strain evidence="2 3">GH-76</strain>
    </source>
</reference>
<organism evidence="2 3">
    <name type="scientific">Marasmius crinis-equi</name>
    <dbReference type="NCBI Taxonomy" id="585013"/>
    <lineage>
        <taxon>Eukaryota</taxon>
        <taxon>Fungi</taxon>
        <taxon>Dikarya</taxon>
        <taxon>Basidiomycota</taxon>
        <taxon>Agaricomycotina</taxon>
        <taxon>Agaricomycetes</taxon>
        <taxon>Agaricomycetidae</taxon>
        <taxon>Agaricales</taxon>
        <taxon>Marasmiineae</taxon>
        <taxon>Marasmiaceae</taxon>
        <taxon>Marasmius</taxon>
    </lineage>
</organism>
<comment type="caution">
    <text evidence="2">The sequence shown here is derived from an EMBL/GenBank/DDBJ whole genome shotgun (WGS) entry which is preliminary data.</text>
</comment>
<feature type="non-terminal residue" evidence="2">
    <location>
        <position position="1"/>
    </location>
</feature>
<dbReference type="EMBL" id="JBAHYK010001849">
    <property type="protein sequence ID" value="KAL0566587.1"/>
    <property type="molecule type" value="Genomic_DNA"/>
</dbReference>
<evidence type="ECO:0000313" key="2">
    <source>
        <dbReference type="EMBL" id="KAL0566587.1"/>
    </source>
</evidence>